<feature type="domain" description="DUF58" evidence="1">
    <location>
        <begin position="212"/>
        <end position="279"/>
    </location>
</feature>
<evidence type="ECO:0000259" key="1">
    <source>
        <dbReference type="Pfam" id="PF01882"/>
    </source>
</evidence>
<dbReference type="PANTHER" id="PTHR34351">
    <property type="entry name" value="SLR1927 PROTEIN-RELATED"/>
    <property type="match status" value="1"/>
</dbReference>
<evidence type="ECO:0000313" key="2">
    <source>
        <dbReference type="EMBL" id="TGN65537.1"/>
    </source>
</evidence>
<dbReference type="EMBL" id="SRRO01000001">
    <property type="protein sequence ID" value="TGN65537.1"/>
    <property type="molecule type" value="Genomic_DNA"/>
</dbReference>
<proteinExistence type="predicted"/>
<dbReference type="RefSeq" id="WP_135840032.1">
    <property type="nucleotide sequence ID" value="NZ_SRRO01000001.1"/>
</dbReference>
<keyword evidence="3" id="KW-1185">Reference proteome</keyword>
<evidence type="ECO:0000313" key="3">
    <source>
        <dbReference type="Proteomes" id="UP000297496"/>
    </source>
</evidence>
<organism evidence="2 3">
    <name type="scientific">Nocardioides eburneiflavus</name>
    <dbReference type="NCBI Taxonomy" id="2518372"/>
    <lineage>
        <taxon>Bacteria</taxon>
        <taxon>Bacillati</taxon>
        <taxon>Actinomycetota</taxon>
        <taxon>Actinomycetes</taxon>
        <taxon>Propionibacteriales</taxon>
        <taxon>Nocardioidaceae</taxon>
        <taxon>Nocardioides</taxon>
    </lineage>
</organism>
<comment type="caution">
    <text evidence="2">The sequence shown here is derived from an EMBL/GenBank/DDBJ whole genome shotgun (WGS) entry which is preliminary data.</text>
</comment>
<dbReference type="OrthoDB" id="9812729at2"/>
<name>A0A4Z1CI55_9ACTN</name>
<dbReference type="PANTHER" id="PTHR34351:SF1">
    <property type="entry name" value="SLR1927 PROTEIN"/>
    <property type="match status" value="1"/>
</dbReference>
<reference evidence="2 3" key="1">
    <citation type="submission" date="2019-04" db="EMBL/GenBank/DDBJ databases">
        <title>Three New Species of Nocardioides, Nocardioides euryhalodurans sp. nov., Nocardioides seonyuensis sp. nov. and Nocardioides eburneoflavus sp. nov. Isolated from Soil.</title>
        <authorList>
            <person name="Roh S.G."/>
            <person name="Lee C."/>
            <person name="Kim M.-K."/>
            <person name="Kim S.B."/>
        </authorList>
    </citation>
    <scope>NUCLEOTIDE SEQUENCE [LARGE SCALE GENOMIC DNA]</scope>
    <source>
        <strain evidence="2 3">MMS17-SY213</strain>
    </source>
</reference>
<sequence length="400" mass="43047">MTSRRPTSVRARLRRLAGLLPQALTPLGRSVLVLGAAATGVGVWLNWHEFLQLGAIALGLLLVGLAWQVLPGTPTAELALRPRRLVEGGRTATATLHVQAGAAPMLFPKLSLPVGRRDVSVRMPFLGPFAQHATSFPLPPLPRGVHVVGPVSYEKSDPVGMVSRRFDMGASLEVLVAPQVTDLSLFAGGLTNDLDGATSQQLSMSDLAFHALREYVPGDDLRHVHWRSSAKAGELLVRQYHETRRGRVTILVDGCLSSYSRARDFELAVSVGASIALRSVRDDFDTYLRCGPHAAHGRGASAMTDIACRFVAHSTDDYLAQSADAAAAVTGTGLVVQVTGARRDVVELDAVARRFGQGADWLVVRADSASGARLSDTPRVRELMVPDLSHLRELFERGLR</sequence>
<accession>A0A4Z1CI55</accession>
<dbReference type="Pfam" id="PF01882">
    <property type="entry name" value="DUF58"/>
    <property type="match status" value="1"/>
</dbReference>
<dbReference type="Proteomes" id="UP000297496">
    <property type="component" value="Unassembled WGS sequence"/>
</dbReference>
<dbReference type="InterPro" id="IPR002881">
    <property type="entry name" value="DUF58"/>
</dbReference>
<gene>
    <name evidence="2" type="ORF">EXE59_17420</name>
</gene>
<dbReference type="AlphaFoldDB" id="A0A4Z1CI55"/>
<protein>
    <submittedName>
        <fullName evidence="2">DUF58 domain-containing protein</fullName>
    </submittedName>
</protein>